<evidence type="ECO:0000313" key="2">
    <source>
        <dbReference type="EMBL" id="MFC2925920.1"/>
    </source>
</evidence>
<keyword evidence="1" id="KW-0812">Transmembrane</keyword>
<dbReference type="Proteomes" id="UP001595379">
    <property type="component" value="Unassembled WGS sequence"/>
</dbReference>
<proteinExistence type="predicted"/>
<dbReference type="EMBL" id="JBHRSV010000012">
    <property type="protein sequence ID" value="MFC2925920.1"/>
    <property type="molecule type" value="Genomic_DNA"/>
</dbReference>
<accession>A0ABV6ZWY2</accession>
<comment type="caution">
    <text evidence="2">The sequence shown here is derived from an EMBL/GenBank/DDBJ whole genome shotgun (WGS) entry which is preliminary data.</text>
</comment>
<keyword evidence="3" id="KW-1185">Reference proteome</keyword>
<keyword evidence="1" id="KW-0472">Membrane</keyword>
<feature type="transmembrane region" description="Helical" evidence="1">
    <location>
        <begin position="12"/>
        <end position="33"/>
    </location>
</feature>
<organism evidence="2 3">
    <name type="scientific">Hyphobacterium vulgare</name>
    <dbReference type="NCBI Taxonomy" id="1736751"/>
    <lineage>
        <taxon>Bacteria</taxon>
        <taxon>Pseudomonadati</taxon>
        <taxon>Pseudomonadota</taxon>
        <taxon>Alphaproteobacteria</taxon>
        <taxon>Maricaulales</taxon>
        <taxon>Maricaulaceae</taxon>
        <taxon>Hyphobacterium</taxon>
    </lineage>
</organism>
<evidence type="ECO:0008006" key="4">
    <source>
        <dbReference type="Google" id="ProtNLM"/>
    </source>
</evidence>
<keyword evidence="1" id="KW-1133">Transmembrane helix</keyword>
<dbReference type="RefSeq" id="WP_343164892.1">
    <property type="nucleotide sequence ID" value="NZ_JBHRSV010000012.1"/>
</dbReference>
<protein>
    <recommendedName>
        <fullName evidence="4">Glycosyl-4,4'-diaponeurosporenoate acyltransferase</fullName>
    </recommendedName>
</protein>
<feature type="transmembrane region" description="Helical" evidence="1">
    <location>
        <begin position="174"/>
        <end position="193"/>
    </location>
</feature>
<sequence>MSTDLKSGILSRYVIPYLALLAALQAFASSGSWMALLNSVDAQGAALRFGGVGLVSALFWLGAAWFKDVLPRSAKEVLVFWRSGNRMPAHRVFDKQHDNRIDWQKIRDAGGAPSLSPQEQNALWYNWYKTYRNDPSVVQSHKSYLAFRDLAAVAVLSAPGPWLTAALVDMSIGGRLALFALPVLAWFLAALAARAKASDMMYQVLALRSD</sequence>
<name>A0ABV6ZWY2_9PROT</name>
<gene>
    <name evidence="2" type="ORF">ACFOOR_07365</name>
</gene>
<evidence type="ECO:0000256" key="1">
    <source>
        <dbReference type="SAM" id="Phobius"/>
    </source>
</evidence>
<feature type="transmembrane region" description="Helical" evidence="1">
    <location>
        <begin position="45"/>
        <end position="66"/>
    </location>
</feature>
<reference evidence="3" key="1">
    <citation type="journal article" date="2019" name="Int. J. Syst. Evol. Microbiol.">
        <title>The Global Catalogue of Microorganisms (GCM) 10K type strain sequencing project: providing services to taxonomists for standard genome sequencing and annotation.</title>
        <authorList>
            <consortium name="The Broad Institute Genomics Platform"/>
            <consortium name="The Broad Institute Genome Sequencing Center for Infectious Disease"/>
            <person name="Wu L."/>
            <person name="Ma J."/>
        </authorList>
    </citation>
    <scope>NUCLEOTIDE SEQUENCE [LARGE SCALE GENOMIC DNA]</scope>
    <source>
        <strain evidence="3">KCTC 52487</strain>
    </source>
</reference>
<evidence type="ECO:0000313" key="3">
    <source>
        <dbReference type="Proteomes" id="UP001595379"/>
    </source>
</evidence>